<proteinExistence type="predicted"/>
<evidence type="ECO:0000313" key="1">
    <source>
        <dbReference type="EMBL" id="ODV57300.1"/>
    </source>
</evidence>
<comment type="caution">
    <text evidence="1">The sequence shown here is derived from an EMBL/GenBank/DDBJ whole genome shotgun (WGS) entry which is preliminary data.</text>
</comment>
<dbReference type="EMBL" id="MECQ01000001">
    <property type="protein sequence ID" value="ODV57300.1"/>
    <property type="molecule type" value="Genomic_DNA"/>
</dbReference>
<evidence type="ECO:0000313" key="2">
    <source>
        <dbReference type="Proteomes" id="UP000094784"/>
    </source>
</evidence>
<dbReference type="Proteomes" id="UP000094784">
    <property type="component" value="Unassembled WGS sequence"/>
</dbReference>
<dbReference type="RefSeq" id="WP_069482204.1">
    <property type="nucleotide sequence ID" value="NZ_KV766182.1"/>
</dbReference>
<sequence>MKAVINIKGTKLSVVGLNIHEDQITSVQVVDGEGKVATHYDSKHASYVPEGASVVNLKEVLEFPDANKEIVEDLNQLIVDSRDHLKDLGNQIIQEVLVHDGLPFGDSALPNLVKEYKEHRDYIDGVASALEVVKRDNFE</sequence>
<protein>
    <submittedName>
        <fullName evidence="1">Uncharacterized protein</fullName>
    </submittedName>
</protein>
<gene>
    <name evidence="1" type="ORF">BG258_15975</name>
</gene>
<organism evidence="1 2">
    <name type="scientific">Lysinibacillus fusiformis</name>
    <dbReference type="NCBI Taxonomy" id="28031"/>
    <lineage>
        <taxon>Bacteria</taxon>
        <taxon>Bacillati</taxon>
        <taxon>Bacillota</taxon>
        <taxon>Bacilli</taxon>
        <taxon>Bacillales</taxon>
        <taxon>Bacillaceae</taxon>
        <taxon>Lysinibacillus</taxon>
    </lineage>
</organism>
<dbReference type="AlphaFoldDB" id="A0A1E4RA00"/>
<reference evidence="1 2" key="1">
    <citation type="submission" date="2016-09" db="EMBL/GenBank/DDBJ databases">
        <title>Draft genome sequence of the soil isolate, Lysinibacillus fusiformis M5, a potential hypoxanthine producer.</title>
        <authorList>
            <person name="Gallegos-Monterrosa R."/>
            <person name="Maroti G."/>
            <person name="Balint B."/>
            <person name="Kovacs A.T."/>
        </authorList>
    </citation>
    <scope>NUCLEOTIDE SEQUENCE [LARGE SCALE GENOMIC DNA]</scope>
    <source>
        <strain evidence="1 2">M5</strain>
    </source>
</reference>
<accession>A0A1E4RA00</accession>
<name>A0A1E4RA00_9BACI</name>
<dbReference type="OrthoDB" id="2737286at2"/>